<name>A0A434A633_9FLAO</name>
<reference evidence="2" key="1">
    <citation type="journal article" date="2019" name="Syst. Appl. Microbiol.">
        <title>Flavobacterium circumlabens sp. nov. and Flavobacterium cupreum sp. nov., two psychrotrophic species isolated from Antarctic environmental samples.</title>
        <authorList>
            <person name="Kralova S."/>
            <person name="Busse H.-J."/>
            <person name="Svec P."/>
            <person name="Maslanova I."/>
            <person name="Stankova E."/>
            <person name="Bartak M."/>
            <person name="Sedlacek I."/>
        </authorList>
    </citation>
    <scope>NUCLEOTIDE SEQUENCE [LARGE SCALE GENOMIC DNA]</scope>
    <source>
        <strain evidence="2">CCM 8825</strain>
    </source>
</reference>
<organism evidence="1 2">
    <name type="scientific">Flavobacterium cupreum</name>
    <dbReference type="NCBI Taxonomy" id="2133766"/>
    <lineage>
        <taxon>Bacteria</taxon>
        <taxon>Pseudomonadati</taxon>
        <taxon>Bacteroidota</taxon>
        <taxon>Flavobacteriia</taxon>
        <taxon>Flavobacteriales</taxon>
        <taxon>Flavobacteriaceae</taxon>
        <taxon>Flavobacterium</taxon>
    </lineage>
</organism>
<keyword evidence="2" id="KW-1185">Reference proteome</keyword>
<evidence type="ECO:0000313" key="1">
    <source>
        <dbReference type="EMBL" id="RUT69764.1"/>
    </source>
</evidence>
<dbReference type="AlphaFoldDB" id="A0A434A633"/>
<gene>
    <name evidence="1" type="ORF">D0817_14175</name>
</gene>
<sequence>MKTNVTLSGVEGLLIGKGFDFAQPDKKNKPKATTFENECHPERSRRLAYREGLRLRSAGQKKINPTGF</sequence>
<dbReference type="EMBL" id="QWDM01000008">
    <property type="protein sequence ID" value="RUT69764.1"/>
    <property type="molecule type" value="Genomic_DNA"/>
</dbReference>
<dbReference type="Proteomes" id="UP000288102">
    <property type="component" value="Unassembled WGS sequence"/>
</dbReference>
<comment type="caution">
    <text evidence="1">The sequence shown here is derived from an EMBL/GenBank/DDBJ whole genome shotgun (WGS) entry which is preliminary data.</text>
</comment>
<evidence type="ECO:0000313" key="2">
    <source>
        <dbReference type="Proteomes" id="UP000288102"/>
    </source>
</evidence>
<proteinExistence type="predicted"/>
<accession>A0A434A633</accession>
<protein>
    <submittedName>
        <fullName evidence="1">Uncharacterized protein</fullName>
    </submittedName>
</protein>